<dbReference type="FunFam" id="3.40.630.30:FF:000064">
    <property type="entry name" value="GNAT family acetyltransferase"/>
    <property type="match status" value="1"/>
</dbReference>
<dbReference type="SUPFAM" id="SSF55729">
    <property type="entry name" value="Acyl-CoA N-acyltransferases (Nat)"/>
    <property type="match status" value="1"/>
</dbReference>
<evidence type="ECO:0000313" key="5">
    <source>
        <dbReference type="EMBL" id="NYJ36553.1"/>
    </source>
</evidence>
<evidence type="ECO:0000256" key="3">
    <source>
        <dbReference type="ARBA" id="ARBA00023315"/>
    </source>
</evidence>
<dbReference type="Gene3D" id="3.40.630.30">
    <property type="match status" value="1"/>
</dbReference>
<comment type="similarity">
    <text evidence="1">Belongs to the acetyltransferase family.</text>
</comment>
<evidence type="ECO:0000256" key="1">
    <source>
        <dbReference type="ARBA" id="ARBA00008694"/>
    </source>
</evidence>
<evidence type="ECO:0000256" key="2">
    <source>
        <dbReference type="ARBA" id="ARBA00022679"/>
    </source>
</evidence>
<dbReference type="AlphaFoldDB" id="A0A7Z0ESP0"/>
<accession>A0A7Z0ESP0</accession>
<dbReference type="PANTHER" id="PTHR10545">
    <property type="entry name" value="DIAMINE N-ACETYLTRANSFERASE"/>
    <property type="match status" value="1"/>
</dbReference>
<dbReference type="GO" id="GO:0008080">
    <property type="term" value="F:N-acetyltransferase activity"/>
    <property type="evidence" value="ECO:0007669"/>
    <property type="project" value="UniProtKB-ARBA"/>
</dbReference>
<keyword evidence="3" id="KW-0012">Acyltransferase</keyword>
<evidence type="ECO:0000313" key="6">
    <source>
        <dbReference type="Proteomes" id="UP000572051"/>
    </source>
</evidence>
<dbReference type="InterPro" id="IPR000182">
    <property type="entry name" value="GNAT_dom"/>
</dbReference>
<dbReference type="PROSITE" id="PS51186">
    <property type="entry name" value="GNAT"/>
    <property type="match status" value="1"/>
</dbReference>
<dbReference type="InterPro" id="IPR016181">
    <property type="entry name" value="Acyl_CoA_acyltransferase"/>
</dbReference>
<reference evidence="5 6" key="1">
    <citation type="submission" date="2020-07" db="EMBL/GenBank/DDBJ databases">
        <title>Sequencing the genomes of 1000 actinobacteria strains.</title>
        <authorList>
            <person name="Klenk H.-P."/>
        </authorList>
    </citation>
    <scope>NUCLEOTIDE SEQUENCE [LARGE SCALE GENOMIC DNA]</scope>
    <source>
        <strain evidence="5 6">DSM 44442</strain>
    </source>
</reference>
<dbReference type="Pfam" id="PF00583">
    <property type="entry name" value="Acetyltransf_1"/>
    <property type="match status" value="1"/>
</dbReference>
<gene>
    <name evidence="5" type="ORF">HNR10_004434</name>
</gene>
<name>A0A7Z0ESP0_9ACTN</name>
<keyword evidence="6" id="KW-1185">Reference proteome</keyword>
<keyword evidence="2 5" id="KW-0808">Transferase</keyword>
<protein>
    <submittedName>
        <fullName evidence="5">GNAT superfamily N-acetyltransferase</fullName>
    </submittedName>
</protein>
<organism evidence="5 6">
    <name type="scientific">Nocardiopsis aegyptia</name>
    <dbReference type="NCBI Taxonomy" id="220378"/>
    <lineage>
        <taxon>Bacteria</taxon>
        <taxon>Bacillati</taxon>
        <taxon>Actinomycetota</taxon>
        <taxon>Actinomycetes</taxon>
        <taxon>Streptosporangiales</taxon>
        <taxon>Nocardiopsidaceae</taxon>
        <taxon>Nocardiopsis</taxon>
    </lineage>
</organism>
<evidence type="ECO:0000259" key="4">
    <source>
        <dbReference type="PROSITE" id="PS51186"/>
    </source>
</evidence>
<dbReference type="RefSeq" id="WP_179826519.1">
    <property type="nucleotide sequence ID" value="NZ_JACCFS010000001.1"/>
</dbReference>
<dbReference type="CDD" id="cd04301">
    <property type="entry name" value="NAT_SF"/>
    <property type="match status" value="1"/>
</dbReference>
<proteinExistence type="inferred from homology"/>
<sequence length="163" mass="18019">MIRPARPDDVPAIFRMIGDLAEYEKEPESVTATEDDIRAALFGPEPAAFCHVAEHTGEDGSVEHAGFALWFHTFSTWTGKRGIHLEDLFVHPHLRGHGYGLALLRELAALCVERGYTRLEWAVLDWNEPAIRFYDSLGSSSLDEWTDRRLDGAALAALGAGTG</sequence>
<feature type="domain" description="N-acetyltransferase" evidence="4">
    <location>
        <begin position="1"/>
        <end position="161"/>
    </location>
</feature>
<dbReference type="InterPro" id="IPR051016">
    <property type="entry name" value="Diverse_Substrate_AcTransf"/>
</dbReference>
<dbReference type="PANTHER" id="PTHR10545:SF29">
    <property type="entry name" value="GH14572P-RELATED"/>
    <property type="match status" value="1"/>
</dbReference>
<dbReference type="EMBL" id="JACCFS010000001">
    <property type="protein sequence ID" value="NYJ36553.1"/>
    <property type="molecule type" value="Genomic_DNA"/>
</dbReference>
<comment type="caution">
    <text evidence="5">The sequence shown here is derived from an EMBL/GenBank/DDBJ whole genome shotgun (WGS) entry which is preliminary data.</text>
</comment>
<dbReference type="Proteomes" id="UP000572051">
    <property type="component" value="Unassembled WGS sequence"/>
</dbReference>